<evidence type="ECO:0000313" key="1">
    <source>
        <dbReference type="EMBL" id="AGK56643.1"/>
    </source>
</evidence>
<dbReference type="EMBL" id="CP005587">
    <property type="protein sequence ID" value="AGK56643.1"/>
    <property type="molecule type" value="Genomic_DNA"/>
</dbReference>
<sequence length="68" mass="7649">MAVGVFHRSPADWRTLHAASARAAYSSEIFWTIRKPIRKGMRRLAEDTFETRPGDRALDPAFQVAGGF</sequence>
<organism evidence="1 2">
    <name type="scientific">Hyphomicrobium denitrificans 1NES1</name>
    <dbReference type="NCBI Taxonomy" id="670307"/>
    <lineage>
        <taxon>Bacteria</taxon>
        <taxon>Pseudomonadati</taxon>
        <taxon>Pseudomonadota</taxon>
        <taxon>Alphaproteobacteria</taxon>
        <taxon>Hyphomicrobiales</taxon>
        <taxon>Hyphomicrobiaceae</taxon>
        <taxon>Hyphomicrobium</taxon>
    </lineage>
</organism>
<name>N0B138_9HYPH</name>
<dbReference type="AlphaFoldDB" id="N0B138"/>
<dbReference type="KEGG" id="hdt:HYPDE_24793"/>
<accession>N0B138</accession>
<dbReference type="HOGENOM" id="CLU_2788252_0_0_5"/>
<dbReference type="Proteomes" id="UP000005952">
    <property type="component" value="Chromosome"/>
</dbReference>
<gene>
    <name evidence="1" type="ORF">HYPDE_24793</name>
</gene>
<evidence type="ECO:0000313" key="2">
    <source>
        <dbReference type="Proteomes" id="UP000005952"/>
    </source>
</evidence>
<proteinExistence type="predicted"/>
<protein>
    <submittedName>
        <fullName evidence="1">Uncharacterized protein</fullName>
    </submittedName>
</protein>
<keyword evidence="2" id="KW-1185">Reference proteome</keyword>
<reference evidence="1 2" key="1">
    <citation type="journal article" date="2013" name="Genome Announc.">
        <title>Genome sequences for three denitrifying bacterial strains isolated from a uranium- and nitrate-contaminated subsurface environment.</title>
        <authorList>
            <person name="Venkatramanan R."/>
            <person name="Prakash O."/>
            <person name="Woyke T."/>
            <person name="Chain P."/>
            <person name="Goodwin L.A."/>
            <person name="Watson D."/>
            <person name="Brooks S."/>
            <person name="Kostka J.E."/>
            <person name="Green S.J."/>
        </authorList>
    </citation>
    <scope>NUCLEOTIDE SEQUENCE [LARGE SCALE GENOMIC DNA]</scope>
    <source>
        <strain evidence="1 2">1NES1</strain>
    </source>
</reference>